<dbReference type="Gene3D" id="1.25.10.10">
    <property type="entry name" value="Leucine-rich Repeat Variant"/>
    <property type="match status" value="1"/>
</dbReference>
<evidence type="ECO:0000259" key="4">
    <source>
        <dbReference type="Pfam" id="PF11701"/>
    </source>
</evidence>
<dbReference type="EMBL" id="JAGHQM010000228">
    <property type="protein sequence ID" value="KAH0563260.1"/>
    <property type="molecule type" value="Genomic_DNA"/>
</dbReference>
<dbReference type="GO" id="GO:0051879">
    <property type="term" value="F:Hsp90 protein binding"/>
    <property type="evidence" value="ECO:0007669"/>
    <property type="project" value="TreeGrafter"/>
</dbReference>
<evidence type="ECO:0000256" key="1">
    <source>
        <dbReference type="ARBA" id="ARBA00004496"/>
    </source>
</evidence>
<reference evidence="5" key="1">
    <citation type="submission" date="2021-03" db="EMBL/GenBank/DDBJ databases">
        <title>Comparative genomics and phylogenomic investigation of the class Geoglossomycetes provide insights into ecological specialization and systematics.</title>
        <authorList>
            <person name="Melie T."/>
            <person name="Pirro S."/>
            <person name="Miller A.N."/>
            <person name="Quandt A."/>
        </authorList>
    </citation>
    <scope>NUCLEOTIDE SEQUENCE</scope>
    <source>
        <strain evidence="5">CAQ_001_2017</strain>
    </source>
</reference>
<organism evidence="5 6">
    <name type="scientific">Trichoglossum hirsutum</name>
    <dbReference type="NCBI Taxonomy" id="265104"/>
    <lineage>
        <taxon>Eukaryota</taxon>
        <taxon>Fungi</taxon>
        <taxon>Dikarya</taxon>
        <taxon>Ascomycota</taxon>
        <taxon>Pezizomycotina</taxon>
        <taxon>Geoglossomycetes</taxon>
        <taxon>Geoglossales</taxon>
        <taxon>Geoglossaceae</taxon>
        <taxon>Trichoglossum</taxon>
    </lineage>
</organism>
<feature type="domain" description="UNC-45/Cro1/She4 central" evidence="4">
    <location>
        <begin position="227"/>
        <end position="374"/>
    </location>
</feature>
<accession>A0A9P8LFQ5</accession>
<protein>
    <recommendedName>
        <fullName evidence="4">UNC-45/Cro1/She4 central domain-containing protein</fullName>
    </recommendedName>
</protein>
<keyword evidence="3" id="KW-0802">TPR repeat</keyword>
<dbReference type="InterPro" id="IPR011989">
    <property type="entry name" value="ARM-like"/>
</dbReference>
<evidence type="ECO:0000256" key="2">
    <source>
        <dbReference type="ARBA" id="ARBA00022490"/>
    </source>
</evidence>
<dbReference type="GO" id="GO:0005737">
    <property type="term" value="C:cytoplasm"/>
    <property type="evidence" value="ECO:0007669"/>
    <property type="project" value="UniProtKB-SubCell"/>
</dbReference>
<keyword evidence="2" id="KW-0963">Cytoplasm</keyword>
<dbReference type="InterPro" id="IPR000225">
    <property type="entry name" value="Armadillo"/>
</dbReference>
<dbReference type="PANTHER" id="PTHR45994">
    <property type="entry name" value="FI21225P1"/>
    <property type="match status" value="1"/>
</dbReference>
<dbReference type="AlphaFoldDB" id="A0A9P8LFQ5"/>
<keyword evidence="6" id="KW-1185">Reference proteome</keyword>
<evidence type="ECO:0000313" key="5">
    <source>
        <dbReference type="EMBL" id="KAH0563260.1"/>
    </source>
</evidence>
<dbReference type="Proteomes" id="UP000750711">
    <property type="component" value="Unassembled WGS sequence"/>
</dbReference>
<proteinExistence type="predicted"/>
<dbReference type="Gene3D" id="1.25.10.100">
    <property type="match status" value="1"/>
</dbReference>
<comment type="subcellular location">
    <subcellularLocation>
        <location evidence="1">Cytoplasm</location>
    </subcellularLocation>
</comment>
<evidence type="ECO:0000313" key="6">
    <source>
        <dbReference type="Proteomes" id="UP000750711"/>
    </source>
</evidence>
<sequence>MPSEDDARASQLARRALELVNSGQLEDGTRTLREAASISPENADVKASILRIQQDENVPTLLKLCRKLVLKHDENAGIEAQRLLERSDVQISDSTGTECADLLFDYCQSLMAGLCGKIVGRLLRESPGARKCAAARLSDKTAEFFEIVWNLGDDAIQGLIVVLLEASAWMSETTRQNCEERVFELLLTRLAQETEADKTVSIKAISRLMVADSAELHTIFRESSFFAILSLLDIRKPDETRSQATLAASKYLEASQETGQKALFEFTSSKISKGADGDLIAAFSAASALFPILPSVASAMFLTEGFVESLVPLLETNAKNVEIQRAALEMLSAACIDPGCREAIGKACSGWLGDVIELSRDQNAGLAAVVLAKVRGGGEPKKQAKGQKVKEETRGVEELAGVFKGMMIGGDDAAVQRSIEGLAYTSLQPKVKEELANDRPFLKKLFDILSKSSGKSTLTFGGLTILANLTGYLPNLTDEQKRLGQLKAYANTKKATTEPDPLDREDCVTARCKLVLDAGIIPILVGSSKKVSPTSLGLILSILLSLSKHPKNRGQIAQQGGVKLLLQALASVASTNATDTRASTSAAHALARILISTNPTHVFSSSLPISLATRPLLSLLDDEGTEQRDLLPVFESLLALTNLASTDNDTRDLIIRVGWPRIEELLLANNSLIRRAAVELVCNLVASPTGVAKFADGTKQAGNRLHILLALADVEDYETRRAAGGALAMLLEWDAAVRALLERDRGVTILLELCREEKDELRHRGVVCVRNVVCAPGAVGKAGVQKVKSEGGVEVLKGMLRETRNPDVLQIGVEALKSLLQEER</sequence>
<comment type="caution">
    <text evidence="5">The sequence shown here is derived from an EMBL/GenBank/DDBJ whole genome shotgun (WGS) entry which is preliminary data.</text>
</comment>
<dbReference type="Pfam" id="PF11701">
    <property type="entry name" value="UNC45-central"/>
    <property type="match status" value="1"/>
</dbReference>
<dbReference type="SMART" id="SM00185">
    <property type="entry name" value="ARM"/>
    <property type="match status" value="4"/>
</dbReference>
<name>A0A9P8LFQ5_9PEZI</name>
<dbReference type="SUPFAM" id="SSF48371">
    <property type="entry name" value="ARM repeat"/>
    <property type="match status" value="2"/>
</dbReference>
<gene>
    <name evidence="5" type="ORF">GP486_002171</name>
</gene>
<dbReference type="InterPro" id="IPR016024">
    <property type="entry name" value="ARM-type_fold"/>
</dbReference>
<dbReference type="PANTHER" id="PTHR45994:SF1">
    <property type="entry name" value="FI21225P1"/>
    <property type="match status" value="1"/>
</dbReference>
<evidence type="ECO:0000256" key="3">
    <source>
        <dbReference type="ARBA" id="ARBA00022803"/>
    </source>
</evidence>
<dbReference type="InterPro" id="IPR024660">
    <property type="entry name" value="UCS_central_dom"/>
</dbReference>